<dbReference type="EMBL" id="CP014673">
    <property type="protein sequence ID" value="ANX00604.1"/>
    <property type="molecule type" value="Genomic_DNA"/>
</dbReference>
<accession>A0A1B1YIM9</accession>
<evidence type="ECO:0008006" key="3">
    <source>
        <dbReference type="Google" id="ProtNLM"/>
    </source>
</evidence>
<reference evidence="1 2" key="1">
    <citation type="submission" date="2016-02" db="EMBL/GenBank/DDBJ databases">
        <title>Comparison of Clostridium stercorarium subspecies using comparative genomics and transcriptomics.</title>
        <authorList>
            <person name="Schellenberg J."/>
            <person name="Thallinger G."/>
            <person name="Levin D.B."/>
            <person name="Zhang X."/>
            <person name="Alvare G."/>
            <person name="Fristensky B."/>
            <person name="Sparling R."/>
        </authorList>
    </citation>
    <scope>NUCLEOTIDE SEQUENCE [LARGE SCALE GENOMIC DNA]</scope>
    <source>
        <strain evidence="1 2">DSM 9219</strain>
    </source>
</reference>
<dbReference type="Proteomes" id="UP000092931">
    <property type="component" value="Chromosome"/>
</dbReference>
<dbReference type="AlphaFoldDB" id="A0A1B1YIM9"/>
<proteinExistence type="predicted"/>
<gene>
    <name evidence="1" type="ORF">CSTERLE_02850</name>
</gene>
<dbReference type="Gene3D" id="1.25.10.10">
    <property type="entry name" value="Leucine-rich Repeat Variant"/>
    <property type="match status" value="1"/>
</dbReference>
<name>A0A1B1YIM9_THEST</name>
<evidence type="ECO:0000313" key="2">
    <source>
        <dbReference type="Proteomes" id="UP000092931"/>
    </source>
</evidence>
<dbReference type="InterPro" id="IPR011989">
    <property type="entry name" value="ARM-like"/>
</dbReference>
<evidence type="ECO:0000313" key="1">
    <source>
        <dbReference type="EMBL" id="ANX00604.1"/>
    </source>
</evidence>
<dbReference type="RefSeq" id="WP_065820572.1">
    <property type="nucleotide sequence ID" value="NZ_CP014673.1"/>
</dbReference>
<sequence length="286" mass="32361">MLNLNEILTESYCTAIRKHFENSLVSEKGGFSAGGREFELYSRLEQYHNEKKKVMNEWAETAVEQLNGMTPSVLINGMEKFSDVFDLFLYMAEHADDDIPPIVIQKLKSFKNEAISALADLAASHLESDPDMLFIAAVSALGEFELTDAVFPLIDLAYKVNDRNAAMDFIEEALRNAGTCVIEPLLEILEGKEIGTVEKMLLYVLASAGSNCRDDRIYRLLRQAFRTMEDKMPAVICLNVYGDGRAIPMLRGYLERNRQIEKNLFFEILGTIEKLGGRTDDFSRLF</sequence>
<organism evidence="1 2">
    <name type="scientific">Thermoclostridium stercorarium subsp. leptospartum DSM 9219</name>
    <dbReference type="NCBI Taxonomy" id="1346611"/>
    <lineage>
        <taxon>Bacteria</taxon>
        <taxon>Bacillati</taxon>
        <taxon>Bacillota</taxon>
        <taxon>Clostridia</taxon>
        <taxon>Eubacteriales</taxon>
        <taxon>Oscillospiraceae</taxon>
        <taxon>Thermoclostridium</taxon>
    </lineage>
</organism>
<protein>
    <recommendedName>
        <fullName evidence="3">HEAT repeat domain-containing protein</fullName>
    </recommendedName>
</protein>